<dbReference type="PROSITE" id="PS51999">
    <property type="entry name" value="ZF_GRF"/>
    <property type="match status" value="1"/>
</dbReference>
<sequence length="126" mass="15072">MMTEGNQGRRFYDCGRFQHFERCNFFRWVDGENCQSCEVVMPRIKCKLQECEDEITKIHLREAELLNEMNKIKELNTKLENTQREAEASQKQKIAKKNYYYQWICRMCIFLIGILCAMVLSGLLEK</sequence>
<evidence type="ECO:0000256" key="3">
    <source>
        <dbReference type="ARBA" id="ARBA00022833"/>
    </source>
</evidence>
<evidence type="ECO:0000256" key="1">
    <source>
        <dbReference type="ARBA" id="ARBA00022723"/>
    </source>
</evidence>
<evidence type="ECO:0000256" key="6">
    <source>
        <dbReference type="SAM" id="Phobius"/>
    </source>
</evidence>
<dbReference type="GO" id="GO:0008270">
    <property type="term" value="F:zinc ion binding"/>
    <property type="evidence" value="ECO:0007669"/>
    <property type="project" value="UniProtKB-KW"/>
</dbReference>
<protein>
    <recommendedName>
        <fullName evidence="7">GRF-type domain-containing protein</fullName>
    </recommendedName>
</protein>
<keyword evidence="5" id="KW-0175">Coiled coil</keyword>
<name>A0A2C9VCE1_MANES</name>
<keyword evidence="6" id="KW-1133">Transmembrane helix</keyword>
<feature type="transmembrane region" description="Helical" evidence="6">
    <location>
        <begin position="103"/>
        <end position="124"/>
    </location>
</feature>
<evidence type="ECO:0000256" key="2">
    <source>
        <dbReference type="ARBA" id="ARBA00022771"/>
    </source>
</evidence>
<dbReference type="Pfam" id="PF06839">
    <property type="entry name" value="Zn_ribbon_GRF"/>
    <property type="match status" value="1"/>
</dbReference>
<evidence type="ECO:0000313" key="8">
    <source>
        <dbReference type="EMBL" id="OAY41696.1"/>
    </source>
</evidence>
<keyword evidence="6" id="KW-0472">Membrane</keyword>
<organism evidence="8">
    <name type="scientific">Manihot esculenta</name>
    <name type="common">Cassava</name>
    <name type="synonym">Jatropha manihot</name>
    <dbReference type="NCBI Taxonomy" id="3983"/>
    <lineage>
        <taxon>Eukaryota</taxon>
        <taxon>Viridiplantae</taxon>
        <taxon>Streptophyta</taxon>
        <taxon>Embryophyta</taxon>
        <taxon>Tracheophyta</taxon>
        <taxon>Spermatophyta</taxon>
        <taxon>Magnoliopsida</taxon>
        <taxon>eudicotyledons</taxon>
        <taxon>Gunneridae</taxon>
        <taxon>Pentapetalae</taxon>
        <taxon>rosids</taxon>
        <taxon>fabids</taxon>
        <taxon>Malpighiales</taxon>
        <taxon>Euphorbiaceae</taxon>
        <taxon>Crotonoideae</taxon>
        <taxon>Manihoteae</taxon>
        <taxon>Manihot</taxon>
    </lineage>
</organism>
<dbReference type="AlphaFoldDB" id="A0A2C9VCE1"/>
<feature type="coiled-coil region" evidence="5">
    <location>
        <begin position="48"/>
        <end position="92"/>
    </location>
</feature>
<dbReference type="InterPro" id="IPR010666">
    <property type="entry name" value="Znf_GRF"/>
</dbReference>
<dbReference type="EMBL" id="CM004395">
    <property type="protein sequence ID" value="OAY41696.1"/>
    <property type="molecule type" value="Genomic_DNA"/>
</dbReference>
<keyword evidence="2 4" id="KW-0863">Zinc-finger</keyword>
<evidence type="ECO:0000256" key="5">
    <source>
        <dbReference type="SAM" id="Coils"/>
    </source>
</evidence>
<proteinExistence type="predicted"/>
<keyword evidence="6" id="KW-0812">Transmembrane</keyword>
<gene>
    <name evidence="8" type="ORF">MANES_09G122500</name>
</gene>
<evidence type="ECO:0000259" key="7">
    <source>
        <dbReference type="PROSITE" id="PS51999"/>
    </source>
</evidence>
<keyword evidence="3" id="KW-0862">Zinc</keyword>
<evidence type="ECO:0000256" key="4">
    <source>
        <dbReference type="PROSITE-ProRule" id="PRU01343"/>
    </source>
</evidence>
<reference evidence="8" key="1">
    <citation type="submission" date="2016-02" db="EMBL/GenBank/DDBJ databases">
        <title>WGS assembly of Manihot esculenta.</title>
        <authorList>
            <person name="Bredeson J.V."/>
            <person name="Prochnik S.E."/>
            <person name="Lyons J.B."/>
            <person name="Schmutz J."/>
            <person name="Grimwood J."/>
            <person name="Vrebalov J."/>
            <person name="Bart R.S."/>
            <person name="Amuge T."/>
            <person name="Ferguson M.E."/>
            <person name="Green R."/>
            <person name="Putnam N."/>
            <person name="Stites J."/>
            <person name="Rounsley S."/>
            <person name="Rokhsar D.S."/>
        </authorList>
    </citation>
    <scope>NUCLEOTIDE SEQUENCE [LARGE SCALE GENOMIC DNA]</scope>
    <source>
        <tissue evidence="8">Leaf</tissue>
    </source>
</reference>
<keyword evidence="1" id="KW-0479">Metal-binding</keyword>
<feature type="domain" description="GRF-type" evidence="7">
    <location>
        <begin position="1"/>
        <end position="32"/>
    </location>
</feature>
<accession>A0A2C9VCE1</accession>